<gene>
    <name evidence="3" type="ORF">F0M18_06635</name>
</gene>
<keyword evidence="4" id="KW-1185">Reference proteome</keyword>
<feature type="transmembrane region" description="Helical" evidence="1">
    <location>
        <begin position="177"/>
        <end position="200"/>
    </location>
</feature>
<proteinExistence type="predicted"/>
<feature type="transmembrane region" description="Helical" evidence="1">
    <location>
        <begin position="242"/>
        <end position="261"/>
    </location>
</feature>
<name>A0A5B0X210_9GAMM</name>
<evidence type="ECO:0000256" key="1">
    <source>
        <dbReference type="SAM" id="Phobius"/>
    </source>
</evidence>
<feature type="transmembrane region" description="Helical" evidence="1">
    <location>
        <begin position="6"/>
        <end position="24"/>
    </location>
</feature>
<protein>
    <submittedName>
        <fullName evidence="3">Cytochrome C biogenesis protein</fullName>
    </submittedName>
</protein>
<feature type="transmembrane region" description="Helical" evidence="1">
    <location>
        <begin position="67"/>
        <end position="86"/>
    </location>
</feature>
<evidence type="ECO:0000259" key="2">
    <source>
        <dbReference type="Pfam" id="PF01578"/>
    </source>
</evidence>
<keyword evidence="1" id="KW-0812">Transmembrane</keyword>
<feature type="transmembrane region" description="Helical" evidence="1">
    <location>
        <begin position="93"/>
        <end position="113"/>
    </location>
</feature>
<organism evidence="3 4">
    <name type="scientific">Pseudohalioglobus sediminis</name>
    <dbReference type="NCBI Taxonomy" id="2606449"/>
    <lineage>
        <taxon>Bacteria</taxon>
        <taxon>Pseudomonadati</taxon>
        <taxon>Pseudomonadota</taxon>
        <taxon>Gammaproteobacteria</taxon>
        <taxon>Cellvibrionales</taxon>
        <taxon>Halieaceae</taxon>
        <taxon>Pseudohalioglobus</taxon>
    </lineage>
</organism>
<keyword evidence="1" id="KW-0472">Membrane</keyword>
<feature type="transmembrane region" description="Helical" evidence="1">
    <location>
        <begin position="36"/>
        <end position="55"/>
    </location>
</feature>
<dbReference type="GO" id="GO:0020037">
    <property type="term" value="F:heme binding"/>
    <property type="evidence" value="ECO:0007669"/>
    <property type="project" value="InterPro"/>
</dbReference>
<dbReference type="EMBL" id="VTUX01000003">
    <property type="protein sequence ID" value="KAA1192351.1"/>
    <property type="molecule type" value="Genomic_DNA"/>
</dbReference>
<evidence type="ECO:0000313" key="3">
    <source>
        <dbReference type="EMBL" id="KAA1192351.1"/>
    </source>
</evidence>
<feature type="transmembrane region" description="Helical" evidence="1">
    <location>
        <begin position="212"/>
        <end position="230"/>
    </location>
</feature>
<dbReference type="InterPro" id="IPR002541">
    <property type="entry name" value="Cyt_c_assembly"/>
</dbReference>
<feature type="transmembrane region" description="Helical" evidence="1">
    <location>
        <begin position="133"/>
        <end position="156"/>
    </location>
</feature>
<dbReference type="InterPro" id="IPR052372">
    <property type="entry name" value="YpjD/HemX"/>
</dbReference>
<sequence length="268" mass="29042">MPASLFAMLAALLYLGATGLHLVHIFQRRQHITRPVAITGALALFCHAVVVIQSVGGDSGGLSLGFYKISALMFLAINLVCVLLMVRRPLQNLLVILFPLSAMSVLVSTFAPETAAITTELPGGLLLHIGSSILAYAMLTLAAAQAALVAALDYQLRHRHTRGIVQILPPLQLMEQMLFELLLAGVILLTIAIVSGFIFIDDIFAQSLVHKTALTIVAWLLFTLLLWGHYKLGWRSQTAVRLTLAGFAALMLAFFGSKLVLELLLHRG</sequence>
<keyword evidence="1" id="KW-1133">Transmembrane helix</keyword>
<dbReference type="PANTHER" id="PTHR38034:SF1">
    <property type="entry name" value="INNER MEMBRANE PROTEIN YPJD"/>
    <property type="match status" value="1"/>
</dbReference>
<dbReference type="AlphaFoldDB" id="A0A5B0X210"/>
<dbReference type="GO" id="GO:0005886">
    <property type="term" value="C:plasma membrane"/>
    <property type="evidence" value="ECO:0007669"/>
    <property type="project" value="TreeGrafter"/>
</dbReference>
<comment type="caution">
    <text evidence="3">The sequence shown here is derived from an EMBL/GenBank/DDBJ whole genome shotgun (WGS) entry which is preliminary data.</text>
</comment>
<dbReference type="Proteomes" id="UP000323708">
    <property type="component" value="Unassembled WGS sequence"/>
</dbReference>
<evidence type="ECO:0000313" key="4">
    <source>
        <dbReference type="Proteomes" id="UP000323708"/>
    </source>
</evidence>
<dbReference type="RefSeq" id="WP_149610643.1">
    <property type="nucleotide sequence ID" value="NZ_VTUX01000003.1"/>
</dbReference>
<dbReference type="PANTHER" id="PTHR38034">
    <property type="entry name" value="INNER MEMBRANE PROTEIN YPJD"/>
    <property type="match status" value="1"/>
</dbReference>
<accession>A0A5B0X210</accession>
<dbReference type="Pfam" id="PF01578">
    <property type="entry name" value="Cytochrom_C_asm"/>
    <property type="match status" value="1"/>
</dbReference>
<reference evidence="3 4" key="1">
    <citation type="submission" date="2019-09" db="EMBL/GenBank/DDBJ databases">
        <authorList>
            <person name="Chen X.-Y."/>
        </authorList>
    </citation>
    <scope>NUCLEOTIDE SEQUENCE [LARGE SCALE GENOMIC DNA]</scope>
    <source>
        <strain evidence="3 4">NY5</strain>
    </source>
</reference>
<feature type="domain" description="Cytochrome c assembly protein" evidence="2">
    <location>
        <begin position="38"/>
        <end position="264"/>
    </location>
</feature>
<dbReference type="GO" id="GO:0017004">
    <property type="term" value="P:cytochrome complex assembly"/>
    <property type="evidence" value="ECO:0007669"/>
    <property type="project" value="InterPro"/>
</dbReference>